<proteinExistence type="predicted"/>
<comment type="caution">
    <text evidence="11">The sequence shown here is derived from an EMBL/GenBank/DDBJ whole genome shotgun (WGS) entry which is preliminary data.</text>
</comment>
<evidence type="ECO:0000256" key="3">
    <source>
        <dbReference type="ARBA" id="ARBA00022475"/>
    </source>
</evidence>
<comment type="subcellular location">
    <subcellularLocation>
        <location evidence="2">Cell membrane</location>
    </subcellularLocation>
    <subcellularLocation>
        <location evidence="1">Membrane</location>
        <topology evidence="1">Single-pass membrane protein</topology>
    </subcellularLocation>
</comment>
<accession>A0ABX0QGV8</accession>
<dbReference type="InterPro" id="IPR041916">
    <property type="entry name" value="Anti_sigma_zinc_sf"/>
</dbReference>
<dbReference type="RefSeq" id="WP_085413436.1">
    <property type="nucleotide sequence ID" value="NZ_WAEL01000004.1"/>
</dbReference>
<evidence type="ECO:0000256" key="7">
    <source>
        <dbReference type="ARBA" id="ARBA00029829"/>
    </source>
</evidence>
<dbReference type="Proteomes" id="UP000606008">
    <property type="component" value="Unassembled WGS sequence"/>
</dbReference>
<evidence type="ECO:0000256" key="6">
    <source>
        <dbReference type="ARBA" id="ARBA00023136"/>
    </source>
</evidence>
<dbReference type="InterPro" id="IPR051474">
    <property type="entry name" value="Anti-sigma-K/W_factor"/>
</dbReference>
<evidence type="ECO:0000313" key="11">
    <source>
        <dbReference type="EMBL" id="NID11123.1"/>
    </source>
</evidence>
<dbReference type="PANTHER" id="PTHR37461">
    <property type="entry name" value="ANTI-SIGMA-K FACTOR RSKA"/>
    <property type="match status" value="1"/>
</dbReference>
<gene>
    <name evidence="11" type="ORF">F7231_13160</name>
</gene>
<evidence type="ECO:0000256" key="8">
    <source>
        <dbReference type="ARBA" id="ARBA00030803"/>
    </source>
</evidence>
<reference evidence="11" key="1">
    <citation type="submission" date="2024-05" db="EMBL/GenBank/DDBJ databases">
        <authorList>
            <person name="Jung D.-H."/>
        </authorList>
    </citation>
    <scope>NUCLEOTIDE SEQUENCE</scope>
    <source>
        <strain evidence="11">JA-25</strain>
    </source>
</reference>
<evidence type="ECO:0000256" key="1">
    <source>
        <dbReference type="ARBA" id="ARBA00004167"/>
    </source>
</evidence>
<evidence type="ECO:0000256" key="9">
    <source>
        <dbReference type="SAM" id="Phobius"/>
    </source>
</evidence>
<protein>
    <recommendedName>
        <fullName evidence="8">Regulator of SigK</fullName>
    </recommendedName>
    <alternativeName>
        <fullName evidence="7">Sigma-K anti-sigma factor RskA</fullName>
    </alternativeName>
</protein>
<keyword evidence="6 9" id="KW-0472">Membrane</keyword>
<keyword evidence="5 9" id="KW-1133">Transmembrane helix</keyword>
<dbReference type="Gene3D" id="1.10.10.1320">
    <property type="entry name" value="Anti-sigma factor, zinc-finger domain"/>
    <property type="match status" value="1"/>
</dbReference>
<keyword evidence="4 9" id="KW-0812">Transmembrane</keyword>
<dbReference type="InterPro" id="IPR018764">
    <property type="entry name" value="RskA_C"/>
</dbReference>
<name>A0ABX0QGV8_9BACT</name>
<dbReference type="EMBL" id="WAEL01000004">
    <property type="protein sequence ID" value="NID11123.1"/>
    <property type="molecule type" value="Genomic_DNA"/>
</dbReference>
<evidence type="ECO:0000256" key="2">
    <source>
        <dbReference type="ARBA" id="ARBA00004236"/>
    </source>
</evidence>
<dbReference type="PANTHER" id="PTHR37461:SF1">
    <property type="entry name" value="ANTI-SIGMA-K FACTOR RSKA"/>
    <property type="match status" value="1"/>
</dbReference>
<evidence type="ECO:0000256" key="5">
    <source>
        <dbReference type="ARBA" id="ARBA00022989"/>
    </source>
</evidence>
<evidence type="ECO:0000256" key="4">
    <source>
        <dbReference type="ARBA" id="ARBA00022692"/>
    </source>
</evidence>
<dbReference type="Pfam" id="PF10099">
    <property type="entry name" value="RskA_C"/>
    <property type="match status" value="1"/>
</dbReference>
<evidence type="ECO:0000313" key="12">
    <source>
        <dbReference type="Proteomes" id="UP000606008"/>
    </source>
</evidence>
<evidence type="ECO:0000259" key="10">
    <source>
        <dbReference type="Pfam" id="PF10099"/>
    </source>
</evidence>
<sequence>MNIPDYVTSGILESYALGAVSDQERREVECLSAIYPELRQELDRLTLALENYALMHSVAPPASLQEKIRQRLTFADQELPAVSAEETKVIPLQRERPVFQIAWVAAAAVGLVLIAFAYFLINQLQQKRAFADQMAQTNVQLQAEMGLLRQQQNRDTQLLALLRQPDVKTIRLAAAQPDGDPADVIVYWDRQKKQVTLEVERLPDLPADKQYQLWALVDGKPVDAGVFQNRIERYSLQQTNRPIQSADTFAITVEKSGGSPVPTLTALVALGKVG</sequence>
<feature type="domain" description="Anti-sigma K factor RskA C-terminal" evidence="10">
    <location>
        <begin position="104"/>
        <end position="263"/>
    </location>
</feature>
<organism evidence="11 12">
    <name type="scientific">Fibrivirga algicola</name>
    <dbReference type="NCBI Taxonomy" id="2950420"/>
    <lineage>
        <taxon>Bacteria</taxon>
        <taxon>Pseudomonadati</taxon>
        <taxon>Bacteroidota</taxon>
        <taxon>Cytophagia</taxon>
        <taxon>Cytophagales</taxon>
        <taxon>Spirosomataceae</taxon>
        <taxon>Fibrivirga</taxon>
    </lineage>
</organism>
<feature type="transmembrane region" description="Helical" evidence="9">
    <location>
        <begin position="101"/>
        <end position="121"/>
    </location>
</feature>
<keyword evidence="3" id="KW-1003">Cell membrane</keyword>
<keyword evidence="12" id="KW-1185">Reference proteome</keyword>